<reference evidence="1" key="1">
    <citation type="journal article" date="2017" name="MSphere">
        <title>Novel beta-lactamase blaARL in Staphylococcus arlettae.</title>
        <authorList>
            <person name="Andreis S.N."/>
            <person name="Perreten V."/>
            <person name="Schwendener S."/>
        </authorList>
    </citation>
    <scope>NUCLEOTIDE SEQUENCE</scope>
    <source>
        <strain evidence="1">SAN1670</strain>
    </source>
</reference>
<dbReference type="InterPro" id="IPR016181">
    <property type="entry name" value="Acyl_CoA_acyltransferase"/>
</dbReference>
<dbReference type="GO" id="GO:1990189">
    <property type="term" value="F:protein N-terminal-serine acetyltransferase activity"/>
    <property type="evidence" value="ECO:0007669"/>
    <property type="project" value="TreeGrafter"/>
</dbReference>
<dbReference type="EMBL" id="KY363215">
    <property type="protein sequence ID" value="APY23765.1"/>
    <property type="molecule type" value="Genomic_DNA"/>
</dbReference>
<dbReference type="PANTHER" id="PTHR43441:SF12">
    <property type="entry name" value="RIBOSOMAL N-ACETYLTRANSFERASE YDAF-RELATED"/>
    <property type="match status" value="1"/>
</dbReference>
<dbReference type="RefSeq" id="WP_002509639.1">
    <property type="nucleotide sequence ID" value="NZ_CP075522.1"/>
</dbReference>
<protein>
    <submittedName>
        <fullName evidence="1">Ribosomal-protein-serine N-acetyltransferase</fullName>
    </submittedName>
</protein>
<accession>A0A1W5QG05</accession>
<dbReference type="InterPro" id="IPR051908">
    <property type="entry name" value="Ribosomal_N-acetyltransferase"/>
</dbReference>
<proteinExistence type="predicted"/>
<dbReference type="GO" id="GO:0005737">
    <property type="term" value="C:cytoplasm"/>
    <property type="evidence" value="ECO:0007669"/>
    <property type="project" value="TreeGrafter"/>
</dbReference>
<evidence type="ECO:0000313" key="1">
    <source>
        <dbReference type="EMBL" id="APY23765.1"/>
    </source>
</evidence>
<dbReference type="PANTHER" id="PTHR43441">
    <property type="entry name" value="RIBOSOMAL-PROTEIN-SERINE ACETYLTRANSFERASE"/>
    <property type="match status" value="1"/>
</dbReference>
<dbReference type="InterPro" id="IPR000182">
    <property type="entry name" value="GNAT_dom"/>
</dbReference>
<dbReference type="CDD" id="cd04301">
    <property type="entry name" value="NAT_SF"/>
    <property type="match status" value="1"/>
</dbReference>
<dbReference type="GO" id="GO:0008999">
    <property type="term" value="F:protein-N-terminal-alanine acetyltransferase activity"/>
    <property type="evidence" value="ECO:0007669"/>
    <property type="project" value="TreeGrafter"/>
</dbReference>
<dbReference type="Gene3D" id="3.40.630.30">
    <property type="match status" value="1"/>
</dbReference>
<dbReference type="PROSITE" id="PS51186">
    <property type="entry name" value="GNAT"/>
    <property type="match status" value="1"/>
</dbReference>
<sequence length="180" mass="21013">MFKTYINKQLSLKILEESDTQALFNVVDESRTYLAEWLPFVNLTKSSDDTKQFIKSALQQFVAHDGFHCGIWYNDKLVGVIGLHYINWLNETTSIGYYLHQDYQKLGIMTECTQFLIDYCFTELKLNRIEISTATQNTKSQNIPKKLGFTQEGILRQNEKLNGSYSDSYVFSLLRSEYNR</sequence>
<dbReference type="Pfam" id="PF13302">
    <property type="entry name" value="Acetyltransf_3"/>
    <property type="match status" value="1"/>
</dbReference>
<name>A0A1W5QG05_9STAP</name>
<dbReference type="AlphaFoldDB" id="A0A1W5QG05"/>
<dbReference type="SUPFAM" id="SSF55729">
    <property type="entry name" value="Acyl-CoA N-acyltransferases (Nat)"/>
    <property type="match status" value="1"/>
</dbReference>
<keyword evidence="1" id="KW-0808">Transferase</keyword>
<organism evidence="1">
    <name type="scientific">Staphylococcus arlettae</name>
    <dbReference type="NCBI Taxonomy" id="29378"/>
    <lineage>
        <taxon>Bacteria</taxon>
        <taxon>Bacillati</taxon>
        <taxon>Bacillota</taxon>
        <taxon>Bacilli</taxon>
        <taxon>Bacillales</taxon>
        <taxon>Staphylococcaceae</taxon>
        <taxon>Staphylococcus</taxon>
    </lineage>
</organism>